<dbReference type="Proteomes" id="UP000887013">
    <property type="component" value="Unassembled WGS sequence"/>
</dbReference>
<proteinExistence type="predicted"/>
<organism evidence="2 3">
    <name type="scientific">Nephila pilipes</name>
    <name type="common">Giant wood spider</name>
    <name type="synonym">Nephila maculata</name>
    <dbReference type="NCBI Taxonomy" id="299642"/>
    <lineage>
        <taxon>Eukaryota</taxon>
        <taxon>Metazoa</taxon>
        <taxon>Ecdysozoa</taxon>
        <taxon>Arthropoda</taxon>
        <taxon>Chelicerata</taxon>
        <taxon>Arachnida</taxon>
        <taxon>Araneae</taxon>
        <taxon>Araneomorphae</taxon>
        <taxon>Entelegynae</taxon>
        <taxon>Araneoidea</taxon>
        <taxon>Nephilidae</taxon>
        <taxon>Nephila</taxon>
    </lineage>
</organism>
<dbReference type="AlphaFoldDB" id="A0A8X6NUD2"/>
<sequence length="52" mass="5910">LREEVLQDKNLLGEPRSMNMNNPEIIPRFQENLATNPIINPASAKYSVNNSK</sequence>
<accession>A0A8X6NUD2</accession>
<name>A0A8X6NUD2_NEPPI</name>
<feature type="region of interest" description="Disordered" evidence="1">
    <location>
        <begin position="1"/>
        <end position="23"/>
    </location>
</feature>
<dbReference type="EMBL" id="BMAW01061941">
    <property type="protein sequence ID" value="GFT33559.1"/>
    <property type="molecule type" value="Genomic_DNA"/>
</dbReference>
<evidence type="ECO:0000313" key="3">
    <source>
        <dbReference type="Proteomes" id="UP000887013"/>
    </source>
</evidence>
<protein>
    <submittedName>
        <fullName evidence="2">Uncharacterized protein</fullName>
    </submittedName>
</protein>
<gene>
    <name evidence="2" type="ORF">NPIL_565421</name>
</gene>
<reference evidence="2" key="1">
    <citation type="submission" date="2020-08" db="EMBL/GenBank/DDBJ databases">
        <title>Multicomponent nature underlies the extraordinary mechanical properties of spider dragline silk.</title>
        <authorList>
            <person name="Kono N."/>
            <person name="Nakamura H."/>
            <person name="Mori M."/>
            <person name="Yoshida Y."/>
            <person name="Ohtoshi R."/>
            <person name="Malay A.D."/>
            <person name="Moran D.A.P."/>
            <person name="Tomita M."/>
            <person name="Numata K."/>
            <person name="Arakawa K."/>
        </authorList>
    </citation>
    <scope>NUCLEOTIDE SEQUENCE</scope>
</reference>
<evidence type="ECO:0000313" key="2">
    <source>
        <dbReference type="EMBL" id="GFT33559.1"/>
    </source>
</evidence>
<keyword evidence="3" id="KW-1185">Reference proteome</keyword>
<comment type="caution">
    <text evidence="2">The sequence shown here is derived from an EMBL/GenBank/DDBJ whole genome shotgun (WGS) entry which is preliminary data.</text>
</comment>
<evidence type="ECO:0000256" key="1">
    <source>
        <dbReference type="SAM" id="MobiDB-lite"/>
    </source>
</evidence>
<feature type="non-terminal residue" evidence="2">
    <location>
        <position position="1"/>
    </location>
</feature>